<dbReference type="OrthoDB" id="10249612at2759"/>
<dbReference type="eggNOG" id="ENOG502SVNH">
    <property type="taxonomic scope" value="Eukaryota"/>
</dbReference>
<organism evidence="2">
    <name type="scientific">Chlorella variabilis</name>
    <name type="common">Green alga</name>
    <dbReference type="NCBI Taxonomy" id="554065"/>
    <lineage>
        <taxon>Eukaryota</taxon>
        <taxon>Viridiplantae</taxon>
        <taxon>Chlorophyta</taxon>
        <taxon>core chlorophytes</taxon>
        <taxon>Trebouxiophyceae</taxon>
        <taxon>Chlorellales</taxon>
        <taxon>Chlorellaceae</taxon>
        <taxon>Chlorella clade</taxon>
        <taxon>Chlorella</taxon>
    </lineage>
</organism>
<sequence length="289" mass="31840">MPAPTAVQQLMQAGETSLDQEMNAAWRWRFTRKWQAEQMKQFEPPAPPGANGGLAEGEDEEEWTAALRLMDTVDGGLNMQIGRTLSLHNSSMVGGSGMSVDQSLDQSLNLMSPGLSQCVLLDGSIKESPLREEAVAATTQIVSVARKAQHLRRQQQEIERKVSERWEAASSGDVWVAQHLPAVQLDSWSSFSFVLVRLSEQRSQRQKLLVRGRNGATEQQAFASAEQEAARVAVSHRLPGPRVELVASGRMEWVAASDDQRRSLRIRASRLLPPAAKDARLHSTAGNII</sequence>
<proteinExistence type="predicted"/>
<evidence type="ECO:0000313" key="2">
    <source>
        <dbReference type="Proteomes" id="UP000008141"/>
    </source>
</evidence>
<gene>
    <name evidence="1" type="ORF">CHLNCDRAFT_140305</name>
</gene>
<dbReference type="GeneID" id="17358084"/>
<dbReference type="AlphaFoldDB" id="E1Z6Q6"/>
<dbReference type="KEGG" id="cvr:CHLNCDRAFT_140305"/>
<dbReference type="InParanoid" id="E1Z6Q6"/>
<dbReference type="EMBL" id="GL433837">
    <property type="protein sequence ID" value="EFN58691.1"/>
    <property type="molecule type" value="Genomic_DNA"/>
</dbReference>
<dbReference type="RefSeq" id="XP_005850793.1">
    <property type="nucleotide sequence ID" value="XM_005850731.1"/>
</dbReference>
<dbReference type="Proteomes" id="UP000008141">
    <property type="component" value="Unassembled WGS sequence"/>
</dbReference>
<keyword evidence="2" id="KW-1185">Reference proteome</keyword>
<protein>
    <submittedName>
        <fullName evidence="1">Uncharacterized protein</fullName>
    </submittedName>
</protein>
<dbReference type="STRING" id="554065.E1Z6Q6"/>
<reference evidence="1 2" key="1">
    <citation type="journal article" date="2010" name="Plant Cell">
        <title>The Chlorella variabilis NC64A genome reveals adaptation to photosymbiosis, coevolution with viruses, and cryptic sex.</title>
        <authorList>
            <person name="Blanc G."/>
            <person name="Duncan G."/>
            <person name="Agarkova I."/>
            <person name="Borodovsky M."/>
            <person name="Gurnon J."/>
            <person name="Kuo A."/>
            <person name="Lindquist E."/>
            <person name="Lucas S."/>
            <person name="Pangilinan J."/>
            <person name="Polle J."/>
            <person name="Salamov A."/>
            <person name="Terry A."/>
            <person name="Yamada T."/>
            <person name="Dunigan D.D."/>
            <person name="Grigoriev I.V."/>
            <person name="Claverie J.M."/>
            <person name="Van Etten J.L."/>
        </authorList>
    </citation>
    <scope>NUCLEOTIDE SEQUENCE [LARGE SCALE GENOMIC DNA]</scope>
    <source>
        <strain evidence="1 2">NC64A</strain>
    </source>
</reference>
<name>E1Z6Q6_CHLVA</name>
<accession>E1Z6Q6</accession>
<evidence type="ECO:0000313" key="1">
    <source>
        <dbReference type="EMBL" id="EFN58691.1"/>
    </source>
</evidence>